<evidence type="ECO:0000256" key="1">
    <source>
        <dbReference type="ARBA" id="ARBA00022729"/>
    </source>
</evidence>
<dbReference type="OMA" id="HKLATSH"/>
<feature type="compositionally biased region" description="Pro residues" evidence="2">
    <location>
        <begin position="55"/>
        <end position="137"/>
    </location>
</feature>
<proteinExistence type="predicted"/>
<comment type="caution">
    <text evidence="4">The sequence shown here is derived from an EMBL/GenBank/DDBJ whole genome shotgun (WGS) entry which is preliminary data.</text>
</comment>
<dbReference type="GO" id="GO:0071944">
    <property type="term" value="C:cell periphery"/>
    <property type="evidence" value="ECO:0007669"/>
    <property type="project" value="TreeGrafter"/>
</dbReference>
<feature type="compositionally biased region" description="Pro residues" evidence="2">
    <location>
        <begin position="29"/>
        <end position="40"/>
    </location>
</feature>
<keyword evidence="5" id="KW-1185">Reference proteome</keyword>
<dbReference type="Proteomes" id="UP000188268">
    <property type="component" value="Unassembled WGS sequence"/>
</dbReference>
<keyword evidence="1 3" id="KW-0732">Signal</keyword>
<protein>
    <submittedName>
        <fullName evidence="4">Pollen Ole e 1 allergen/extensin</fullName>
    </submittedName>
</protein>
<reference evidence="4 5" key="1">
    <citation type="submission" date="2013-09" db="EMBL/GenBank/DDBJ databases">
        <title>Corchorus capsularis genome sequencing.</title>
        <authorList>
            <person name="Alam M."/>
            <person name="Haque M.S."/>
            <person name="Islam M.S."/>
            <person name="Emdad E.M."/>
            <person name="Islam M.M."/>
            <person name="Ahmed B."/>
            <person name="Halim A."/>
            <person name="Hossen Q.M.M."/>
            <person name="Hossain M.Z."/>
            <person name="Ahmed R."/>
            <person name="Khan M.M."/>
            <person name="Islam R."/>
            <person name="Rashid M.M."/>
            <person name="Khan S.A."/>
            <person name="Rahman M.S."/>
            <person name="Alam M."/>
        </authorList>
    </citation>
    <scope>NUCLEOTIDE SEQUENCE [LARGE SCALE GENOMIC DNA]</scope>
    <source>
        <strain evidence="5">cv. CVL-1</strain>
        <tissue evidence="4">Whole seedling</tissue>
    </source>
</reference>
<feature type="signal peptide" evidence="3">
    <location>
        <begin position="1"/>
        <end position="19"/>
    </location>
</feature>
<feature type="region of interest" description="Disordered" evidence="2">
    <location>
        <begin position="27"/>
        <end position="137"/>
    </location>
</feature>
<evidence type="ECO:0000313" key="5">
    <source>
        <dbReference type="Proteomes" id="UP000188268"/>
    </source>
</evidence>
<feature type="chain" id="PRO_5012096671" evidence="3">
    <location>
        <begin position="20"/>
        <end position="278"/>
    </location>
</feature>
<evidence type="ECO:0000313" key="4">
    <source>
        <dbReference type="EMBL" id="OMO76443.1"/>
    </source>
</evidence>
<dbReference type="Pfam" id="PF01190">
    <property type="entry name" value="Pollen_Ole_e_1"/>
    <property type="match status" value="1"/>
</dbReference>
<organism evidence="4 5">
    <name type="scientific">Corchorus capsularis</name>
    <name type="common">Jute</name>
    <dbReference type="NCBI Taxonomy" id="210143"/>
    <lineage>
        <taxon>Eukaryota</taxon>
        <taxon>Viridiplantae</taxon>
        <taxon>Streptophyta</taxon>
        <taxon>Embryophyta</taxon>
        <taxon>Tracheophyta</taxon>
        <taxon>Spermatophyta</taxon>
        <taxon>Magnoliopsida</taxon>
        <taxon>eudicotyledons</taxon>
        <taxon>Gunneridae</taxon>
        <taxon>Pentapetalae</taxon>
        <taxon>rosids</taxon>
        <taxon>malvids</taxon>
        <taxon>Malvales</taxon>
        <taxon>Malvaceae</taxon>
        <taxon>Grewioideae</taxon>
        <taxon>Apeibeae</taxon>
        <taxon>Corchorus</taxon>
    </lineage>
</organism>
<dbReference type="PANTHER" id="PTHR33470:SF22">
    <property type="entry name" value="POLLEN OLE E 1 ALLERGEN AND EXTENSIN FAMILY PROTEIN"/>
    <property type="match status" value="1"/>
</dbReference>
<gene>
    <name evidence="4" type="ORF">CCACVL1_15685</name>
</gene>
<dbReference type="STRING" id="210143.A0A1R3I1J3"/>
<sequence length="278" mass="29927">MGFAVLLVQLLVSSALVSAQIFPDHNGPHPLPPAMPPSPPPHHHHHHPHPHPHPHPPTPPPTHPPVHPPPKAPTPPPAVQPPPHPVYPPTKPPTKAPPKPPVSPPTKPPTYSPPKPPVYPPTKPPTQPPVKPPVPPPTYPPAKPPTYPRSLVAVQGVVYCKSCKYVGVDTLLGAKALAGAIVRLTCKNTRYRLVVDGKTDKNGYFFMEAPKTVTSYAAHKCTVSLVSSPLAKCNEPTNFHGGLKGAVLRPEKPYLSKKNPFMLYTVGPLAFEPKSKCY</sequence>
<evidence type="ECO:0000256" key="3">
    <source>
        <dbReference type="SAM" id="SignalP"/>
    </source>
</evidence>
<dbReference type="AlphaFoldDB" id="A0A1R3I1J3"/>
<dbReference type="Gramene" id="OMO76443">
    <property type="protein sequence ID" value="OMO76443"/>
    <property type="gene ID" value="CCACVL1_15685"/>
</dbReference>
<evidence type="ECO:0000256" key="2">
    <source>
        <dbReference type="SAM" id="MobiDB-lite"/>
    </source>
</evidence>
<dbReference type="PRINTS" id="PR01217">
    <property type="entry name" value="PRICHEXTENSN"/>
</dbReference>
<feature type="compositionally biased region" description="Basic residues" evidence="2">
    <location>
        <begin position="41"/>
        <end position="54"/>
    </location>
</feature>
<dbReference type="OrthoDB" id="665669at2759"/>
<dbReference type="PANTHER" id="PTHR33470">
    <property type="entry name" value="OS01G0164075 PROTEIN"/>
    <property type="match status" value="1"/>
</dbReference>
<name>A0A1R3I1J3_COCAP</name>
<dbReference type="EMBL" id="AWWV01010883">
    <property type="protein sequence ID" value="OMO76443.1"/>
    <property type="molecule type" value="Genomic_DNA"/>
</dbReference>
<accession>A0A1R3I1J3</accession>